<reference evidence="1 2" key="1">
    <citation type="submission" date="2019-08" db="EMBL/GenBank/DDBJ databases">
        <title>Seonamhaeicola sediminis sp. nov., isolated from marine sediment.</title>
        <authorList>
            <person name="Cao W.R."/>
        </authorList>
    </citation>
    <scope>NUCLEOTIDE SEQUENCE [LARGE SCALE GENOMIC DNA]</scope>
    <source>
        <strain evidence="1 2">B011</strain>
    </source>
</reference>
<evidence type="ECO:0000313" key="1">
    <source>
        <dbReference type="EMBL" id="TYA79104.1"/>
    </source>
</evidence>
<name>A0A5D0I5X4_9FLAO</name>
<dbReference type="GO" id="GO:0004180">
    <property type="term" value="F:carboxypeptidase activity"/>
    <property type="evidence" value="ECO:0007669"/>
    <property type="project" value="UniProtKB-KW"/>
</dbReference>
<keyword evidence="2" id="KW-1185">Reference proteome</keyword>
<accession>A0A5D0I5X4</accession>
<evidence type="ECO:0000313" key="2">
    <source>
        <dbReference type="Proteomes" id="UP000323930"/>
    </source>
</evidence>
<dbReference type="AlphaFoldDB" id="A0A5D0I5X4"/>
<organism evidence="1 2">
    <name type="scientific">Seonamhaeicola marinus</name>
    <dbReference type="NCBI Taxonomy" id="1912246"/>
    <lineage>
        <taxon>Bacteria</taxon>
        <taxon>Pseudomonadati</taxon>
        <taxon>Bacteroidota</taxon>
        <taxon>Flavobacteriia</taxon>
        <taxon>Flavobacteriales</taxon>
        <taxon>Flavobacteriaceae</taxon>
    </lineage>
</organism>
<dbReference type="EMBL" id="VSDQ01000564">
    <property type="protein sequence ID" value="TYA79104.1"/>
    <property type="molecule type" value="Genomic_DNA"/>
</dbReference>
<keyword evidence="1" id="KW-0645">Protease</keyword>
<dbReference type="Proteomes" id="UP000323930">
    <property type="component" value="Unassembled WGS sequence"/>
</dbReference>
<protein>
    <submittedName>
        <fullName evidence="1">Carboxypeptidase-like regulatory domain-containing protein</fullName>
    </submittedName>
</protein>
<sequence>MIKKITYLFLLLPFTLIAQQKIEIKGIILDEFNEPVPFVAVGIVEKYIGTA</sequence>
<proteinExistence type="predicted"/>
<keyword evidence="1" id="KW-0378">Hydrolase</keyword>
<gene>
    <name evidence="1" type="ORF">FUA24_08285</name>
</gene>
<keyword evidence="1" id="KW-0121">Carboxypeptidase</keyword>
<feature type="non-terminal residue" evidence="1">
    <location>
        <position position="51"/>
    </location>
</feature>
<comment type="caution">
    <text evidence="1">The sequence shown here is derived from an EMBL/GenBank/DDBJ whole genome shotgun (WGS) entry which is preliminary data.</text>
</comment>